<dbReference type="Proteomes" id="UP001064489">
    <property type="component" value="Chromosome 1"/>
</dbReference>
<reference evidence="2" key="1">
    <citation type="journal article" date="2022" name="Plant J.">
        <title>Strategies of tolerance reflected in two North American maple genomes.</title>
        <authorList>
            <person name="McEvoy S.L."/>
            <person name="Sezen U.U."/>
            <person name="Trouern-Trend A."/>
            <person name="McMahon S.M."/>
            <person name="Schaberg P.G."/>
            <person name="Yang J."/>
            <person name="Wegrzyn J.L."/>
            <person name="Swenson N.G."/>
        </authorList>
    </citation>
    <scope>NUCLEOTIDE SEQUENCE</scope>
    <source>
        <strain evidence="2">91603</strain>
    </source>
</reference>
<dbReference type="AlphaFoldDB" id="A0AAD5P3B7"/>
<dbReference type="PANTHER" id="PTHR42648">
    <property type="entry name" value="TRANSPOSASE, PUTATIVE-RELATED"/>
    <property type="match status" value="1"/>
</dbReference>
<dbReference type="Gene3D" id="3.30.420.10">
    <property type="entry name" value="Ribonuclease H-like superfamily/Ribonuclease H"/>
    <property type="match status" value="1"/>
</dbReference>
<gene>
    <name evidence="2" type="ORF">LWI28_026937</name>
</gene>
<comment type="caution">
    <text evidence="2">The sequence shown here is derived from an EMBL/GenBank/DDBJ whole genome shotgun (WGS) entry which is preliminary data.</text>
</comment>
<name>A0AAD5P3B7_ACENE</name>
<evidence type="ECO:0000313" key="3">
    <source>
        <dbReference type="Proteomes" id="UP001064489"/>
    </source>
</evidence>
<dbReference type="SUPFAM" id="SSF53098">
    <property type="entry name" value="Ribonuclease H-like"/>
    <property type="match status" value="1"/>
</dbReference>
<reference evidence="2" key="2">
    <citation type="submission" date="2023-02" db="EMBL/GenBank/DDBJ databases">
        <authorList>
            <person name="Swenson N.G."/>
            <person name="Wegrzyn J.L."/>
            <person name="Mcevoy S.L."/>
        </authorList>
    </citation>
    <scope>NUCLEOTIDE SEQUENCE</scope>
    <source>
        <strain evidence="2">91603</strain>
        <tissue evidence="2">Leaf</tissue>
    </source>
</reference>
<evidence type="ECO:0000313" key="2">
    <source>
        <dbReference type="EMBL" id="KAI9196779.1"/>
    </source>
</evidence>
<dbReference type="GO" id="GO:0015074">
    <property type="term" value="P:DNA integration"/>
    <property type="evidence" value="ECO:0007669"/>
    <property type="project" value="InterPro"/>
</dbReference>
<dbReference type="PANTHER" id="PTHR42648:SF28">
    <property type="entry name" value="TRANSPOSON-ENCODED PROTEIN WITH RIBONUCLEASE H-LIKE AND RETROVIRUS ZINC FINGER-LIKE DOMAINS"/>
    <property type="match status" value="1"/>
</dbReference>
<dbReference type="InterPro" id="IPR001584">
    <property type="entry name" value="Integrase_cat-core"/>
</dbReference>
<dbReference type="GO" id="GO:0003676">
    <property type="term" value="F:nucleic acid binding"/>
    <property type="evidence" value="ECO:0007669"/>
    <property type="project" value="InterPro"/>
</dbReference>
<keyword evidence="3" id="KW-1185">Reference proteome</keyword>
<dbReference type="PROSITE" id="PS50994">
    <property type="entry name" value="INTEGRASE"/>
    <property type="match status" value="1"/>
</dbReference>
<dbReference type="InterPro" id="IPR036397">
    <property type="entry name" value="RNaseH_sf"/>
</dbReference>
<protein>
    <recommendedName>
        <fullName evidence="1">Integrase catalytic domain-containing protein</fullName>
    </recommendedName>
</protein>
<feature type="domain" description="Integrase catalytic" evidence="1">
    <location>
        <begin position="31"/>
        <end position="171"/>
    </location>
</feature>
<organism evidence="2 3">
    <name type="scientific">Acer negundo</name>
    <name type="common">Box elder</name>
    <dbReference type="NCBI Taxonomy" id="4023"/>
    <lineage>
        <taxon>Eukaryota</taxon>
        <taxon>Viridiplantae</taxon>
        <taxon>Streptophyta</taxon>
        <taxon>Embryophyta</taxon>
        <taxon>Tracheophyta</taxon>
        <taxon>Spermatophyta</taxon>
        <taxon>Magnoliopsida</taxon>
        <taxon>eudicotyledons</taxon>
        <taxon>Gunneridae</taxon>
        <taxon>Pentapetalae</taxon>
        <taxon>rosids</taxon>
        <taxon>malvids</taxon>
        <taxon>Sapindales</taxon>
        <taxon>Sapindaceae</taxon>
        <taxon>Hippocastanoideae</taxon>
        <taxon>Acereae</taxon>
        <taxon>Acer</taxon>
    </lineage>
</organism>
<sequence>MSDGILNPLDLIDFQVCIECIKGKQTNIRRLSANRCSNILELIHTDIYGPFPTGSWNGQQYFITFIDDYSRYGYLYLIREKSQSLDVFKAFKAQVENQLGKKIKAVKFDRGGEYYGRYDGSGEQRPRHFVKFLEECGIVPQYTMPGKPSMNGVAERRNRTLTDMSSKQSSC</sequence>
<dbReference type="Pfam" id="PF00665">
    <property type="entry name" value="rve"/>
    <property type="match status" value="1"/>
</dbReference>
<proteinExistence type="predicted"/>
<evidence type="ECO:0000259" key="1">
    <source>
        <dbReference type="PROSITE" id="PS50994"/>
    </source>
</evidence>
<dbReference type="InterPro" id="IPR039537">
    <property type="entry name" value="Retrotran_Ty1/copia-like"/>
</dbReference>
<dbReference type="InterPro" id="IPR012337">
    <property type="entry name" value="RNaseH-like_sf"/>
</dbReference>
<dbReference type="EMBL" id="JAJSOW010000003">
    <property type="protein sequence ID" value="KAI9196779.1"/>
    <property type="molecule type" value="Genomic_DNA"/>
</dbReference>
<accession>A0AAD5P3B7</accession>